<organism evidence="2 3">
    <name type="scientific">Paenibacillus nasutitermitis</name>
    <dbReference type="NCBI Taxonomy" id="1652958"/>
    <lineage>
        <taxon>Bacteria</taxon>
        <taxon>Bacillati</taxon>
        <taxon>Bacillota</taxon>
        <taxon>Bacilli</taxon>
        <taxon>Bacillales</taxon>
        <taxon>Paenibacillaceae</taxon>
        <taxon>Paenibacillus</taxon>
    </lineage>
</organism>
<comment type="caution">
    <text evidence="2">The sequence shown here is derived from an EMBL/GenBank/DDBJ whole genome shotgun (WGS) entry which is preliminary data.</text>
</comment>
<reference evidence="2" key="1">
    <citation type="journal article" date="2014" name="Int. J. Syst. Evol. Microbiol.">
        <title>Complete genome sequence of Corynebacterium casei LMG S-19264T (=DSM 44701T), isolated from a smear-ripened cheese.</title>
        <authorList>
            <consortium name="US DOE Joint Genome Institute (JGI-PGF)"/>
            <person name="Walter F."/>
            <person name="Albersmeier A."/>
            <person name="Kalinowski J."/>
            <person name="Ruckert C."/>
        </authorList>
    </citation>
    <scope>NUCLEOTIDE SEQUENCE</scope>
    <source>
        <strain evidence="2">CGMCC 1.15178</strain>
    </source>
</reference>
<dbReference type="Proteomes" id="UP000612456">
    <property type="component" value="Unassembled WGS sequence"/>
</dbReference>
<keyword evidence="3" id="KW-1185">Reference proteome</keyword>
<sequence length="91" mass="9714">MKNIVISGGTDKALALTYLIRRDNIVIIGTQGGKLNDLLGVAFADKYGAGRPDTFMFHPSTSPSTRTPRSGSMTSPGNCCHIDIKLYVRGG</sequence>
<evidence type="ECO:0000256" key="1">
    <source>
        <dbReference type="SAM" id="MobiDB-lite"/>
    </source>
</evidence>
<reference evidence="2" key="2">
    <citation type="submission" date="2020-09" db="EMBL/GenBank/DDBJ databases">
        <authorList>
            <person name="Sun Q."/>
            <person name="Zhou Y."/>
        </authorList>
    </citation>
    <scope>NUCLEOTIDE SEQUENCE</scope>
    <source>
        <strain evidence="2">CGMCC 1.15178</strain>
    </source>
</reference>
<proteinExistence type="predicted"/>
<feature type="compositionally biased region" description="Low complexity" evidence="1">
    <location>
        <begin position="59"/>
        <end position="76"/>
    </location>
</feature>
<feature type="region of interest" description="Disordered" evidence="1">
    <location>
        <begin position="54"/>
        <end position="77"/>
    </location>
</feature>
<evidence type="ECO:0000313" key="3">
    <source>
        <dbReference type="Proteomes" id="UP000612456"/>
    </source>
</evidence>
<evidence type="ECO:0000313" key="2">
    <source>
        <dbReference type="EMBL" id="GGD60944.1"/>
    </source>
</evidence>
<accession>A0A916YV25</accession>
<name>A0A916YV25_9BACL</name>
<dbReference type="AlphaFoldDB" id="A0A916YV25"/>
<protein>
    <submittedName>
        <fullName evidence="2">Uncharacterized protein</fullName>
    </submittedName>
</protein>
<dbReference type="EMBL" id="BMHP01000001">
    <property type="protein sequence ID" value="GGD60944.1"/>
    <property type="molecule type" value="Genomic_DNA"/>
</dbReference>
<gene>
    <name evidence="2" type="ORF">GCM10010911_18510</name>
</gene>